<keyword evidence="2" id="KW-1185">Reference proteome</keyword>
<reference evidence="1" key="1">
    <citation type="submission" date="2024-09" db="EMBL/GenBank/DDBJ databases">
        <title>Draft Genome Sequences of Neofusicoccum parvum.</title>
        <authorList>
            <person name="Ashida A."/>
            <person name="Camagna M."/>
            <person name="Tanaka A."/>
            <person name="Takemoto D."/>
        </authorList>
    </citation>
    <scope>NUCLEOTIDE SEQUENCE</scope>
    <source>
        <strain evidence="1">PPO83</strain>
    </source>
</reference>
<evidence type="ECO:0000313" key="1">
    <source>
        <dbReference type="EMBL" id="GME22114.1"/>
    </source>
</evidence>
<protein>
    <submittedName>
        <fullName evidence="1">FAD binding domain containing protein</fullName>
    </submittedName>
</protein>
<organism evidence="1 2">
    <name type="scientific">Neofusicoccum parvum</name>
    <dbReference type="NCBI Taxonomy" id="310453"/>
    <lineage>
        <taxon>Eukaryota</taxon>
        <taxon>Fungi</taxon>
        <taxon>Dikarya</taxon>
        <taxon>Ascomycota</taxon>
        <taxon>Pezizomycotina</taxon>
        <taxon>Dothideomycetes</taxon>
        <taxon>Dothideomycetes incertae sedis</taxon>
        <taxon>Botryosphaeriales</taxon>
        <taxon>Botryosphaeriaceae</taxon>
        <taxon>Neofusicoccum</taxon>
    </lineage>
</organism>
<gene>
    <name evidence="1" type="primary">g12399</name>
    <name evidence="1" type="ORF">NpPPO83_00012399</name>
</gene>
<comment type="caution">
    <text evidence="1">The sequence shown here is derived from an EMBL/GenBank/DDBJ whole genome shotgun (WGS) entry which is preliminary data.</text>
</comment>
<accession>A0ACB5RNN9</accession>
<dbReference type="EMBL" id="BSXG01000001">
    <property type="protein sequence ID" value="GME22114.1"/>
    <property type="molecule type" value="Genomic_DNA"/>
</dbReference>
<evidence type="ECO:0000313" key="2">
    <source>
        <dbReference type="Proteomes" id="UP001165186"/>
    </source>
</evidence>
<sequence length="462" mass="50159">MPIQNIIISGAGPSGLLLALLLAQHPSASPIDITLFDAGHGLDPRPRAAYYGPAAVAVLARAGSLLADIRARGFDPTWMTWKRLWDEGRHARVGEGAELLGRIDLDSGADRTACLALDGLGRLLVEHLERVGRERGNVKIRWGARVTGVGEEGGKAWADVEFDGEGEGMGEEKGRKERFSADYVVGCDGASSAVRRQLFGEKGFPGRTWDEQIVAANVYYDFTKWGYTDIQFFIHPEHWHMVARLAGPPTEYWRVSYGERSGLTHEELLERQPAKFAAMLPGHPQPGDYDLVGFSPYRVHQRLAPSMRVGKIMLAADAAHLCNPFGGLGLTGGIVDVGGLYDCLAGIHDGRADESILDVYSDVRRAKWTDIIDVVSSENIRRLFGQDPERAAETDEFIKLINVAEKDEKVRDEMRASLHAIQYDFKQHYRDAGSSSAAGNGAVKGGVGEVAGGGVGVVAASN</sequence>
<name>A0ACB5RNN9_9PEZI</name>
<dbReference type="Proteomes" id="UP001165186">
    <property type="component" value="Unassembled WGS sequence"/>
</dbReference>
<proteinExistence type="predicted"/>